<keyword evidence="2" id="KW-1185">Reference proteome</keyword>
<protein>
    <submittedName>
        <fullName evidence="1">Uncharacterized protein</fullName>
    </submittedName>
</protein>
<reference evidence="1 2" key="1">
    <citation type="submission" date="2015-10" db="EMBL/GenBank/DDBJ databases">
        <authorList>
            <person name="Gilbert D.G."/>
        </authorList>
    </citation>
    <scope>NUCLEOTIDE SEQUENCE [LARGE SCALE GENOMIC DNA]</scope>
    <source>
        <strain evidence="1">COMA1</strain>
    </source>
</reference>
<accession>A0A0S4LR09</accession>
<organism evidence="1 2">
    <name type="scientific">Candidatus Nitrospira nitrosa</name>
    <dbReference type="NCBI Taxonomy" id="1742972"/>
    <lineage>
        <taxon>Bacteria</taxon>
        <taxon>Pseudomonadati</taxon>
        <taxon>Nitrospirota</taxon>
        <taxon>Nitrospiria</taxon>
        <taxon>Nitrospirales</taxon>
        <taxon>Nitrospiraceae</taxon>
        <taxon>Nitrospira</taxon>
    </lineage>
</organism>
<evidence type="ECO:0000313" key="2">
    <source>
        <dbReference type="Proteomes" id="UP000199032"/>
    </source>
</evidence>
<name>A0A0S4LR09_9BACT</name>
<sequence>MDQYGGENGAHYNTEYEIPHRFAVRLLSLDLSHVRGWGREGMVTFHGSFLSSSKGILIDPASDTIVTCLV</sequence>
<proteinExistence type="predicted"/>
<evidence type="ECO:0000313" key="1">
    <source>
        <dbReference type="EMBL" id="CUS39711.1"/>
    </source>
</evidence>
<dbReference type="EMBL" id="CZQA01000015">
    <property type="protein sequence ID" value="CUS39711.1"/>
    <property type="molecule type" value="Genomic_DNA"/>
</dbReference>
<dbReference type="AlphaFoldDB" id="A0A0S4LR09"/>
<dbReference type="Proteomes" id="UP000199032">
    <property type="component" value="Unassembled WGS sequence"/>
</dbReference>
<gene>
    <name evidence="1" type="ORF">COMA1_90022</name>
</gene>
<dbReference type="STRING" id="1742972.COMA1_90022"/>